<evidence type="ECO:0000256" key="1">
    <source>
        <dbReference type="ARBA" id="ARBA00022737"/>
    </source>
</evidence>
<dbReference type="InterPro" id="IPR032675">
    <property type="entry name" value="LRR_dom_sf"/>
</dbReference>
<dbReference type="PANTHER" id="PTHR23155">
    <property type="entry name" value="DISEASE RESISTANCE PROTEIN RP"/>
    <property type="match status" value="1"/>
</dbReference>
<protein>
    <recommendedName>
        <fullName evidence="4">Disease resistance R13L4/SHOC-2-like LRR domain-containing protein</fullName>
    </recommendedName>
</protein>
<keyword evidence="6" id="KW-1185">Reference proteome</keyword>
<organism evidence="5 6">
    <name type="scientific">Microthlaspi erraticum</name>
    <dbReference type="NCBI Taxonomy" id="1685480"/>
    <lineage>
        <taxon>Eukaryota</taxon>
        <taxon>Viridiplantae</taxon>
        <taxon>Streptophyta</taxon>
        <taxon>Embryophyta</taxon>
        <taxon>Tracheophyta</taxon>
        <taxon>Spermatophyta</taxon>
        <taxon>Magnoliopsida</taxon>
        <taxon>eudicotyledons</taxon>
        <taxon>Gunneridae</taxon>
        <taxon>Pentapetalae</taxon>
        <taxon>rosids</taxon>
        <taxon>malvids</taxon>
        <taxon>Brassicales</taxon>
        <taxon>Brassicaceae</taxon>
        <taxon>Coluteocarpeae</taxon>
        <taxon>Microthlaspi</taxon>
    </lineage>
</organism>
<dbReference type="InterPro" id="IPR055414">
    <property type="entry name" value="LRR_R13L4/SHOC2-like"/>
</dbReference>
<name>A0A6D2HFQ0_9BRAS</name>
<dbReference type="SUPFAM" id="SSF52047">
    <property type="entry name" value="RNI-like"/>
    <property type="match status" value="1"/>
</dbReference>
<dbReference type="GO" id="GO:0098542">
    <property type="term" value="P:defense response to other organism"/>
    <property type="evidence" value="ECO:0007669"/>
    <property type="project" value="TreeGrafter"/>
</dbReference>
<proteinExistence type="predicted"/>
<dbReference type="Pfam" id="PF23598">
    <property type="entry name" value="LRR_14"/>
    <property type="match status" value="1"/>
</dbReference>
<evidence type="ECO:0000313" key="6">
    <source>
        <dbReference type="Proteomes" id="UP000467841"/>
    </source>
</evidence>
<feature type="domain" description="Disease resistance R13L4/SHOC-2-like LRR" evidence="4">
    <location>
        <begin position="363"/>
        <end position="583"/>
    </location>
</feature>
<evidence type="ECO:0000256" key="3">
    <source>
        <dbReference type="SAM" id="MobiDB-lite"/>
    </source>
</evidence>
<evidence type="ECO:0000313" key="5">
    <source>
        <dbReference type="EMBL" id="CAA7014054.1"/>
    </source>
</evidence>
<gene>
    <name evidence="5" type="ORF">MERR_LOCUS1288</name>
</gene>
<keyword evidence="1" id="KW-0677">Repeat</keyword>
<accession>A0A6D2HFQ0</accession>
<dbReference type="AlphaFoldDB" id="A0A6D2HFQ0"/>
<evidence type="ECO:0000256" key="2">
    <source>
        <dbReference type="ARBA" id="ARBA00022821"/>
    </source>
</evidence>
<dbReference type="PANTHER" id="PTHR23155:SF1076">
    <property type="entry name" value="LEUCINE-RICH REPEAT (LRR) FAMILY PROTEIN-RELATED"/>
    <property type="match status" value="1"/>
</dbReference>
<dbReference type="InterPro" id="IPR036388">
    <property type="entry name" value="WH-like_DNA-bd_sf"/>
</dbReference>
<dbReference type="OrthoDB" id="1934998at2759"/>
<dbReference type="InterPro" id="IPR044974">
    <property type="entry name" value="Disease_R_plants"/>
</dbReference>
<reference evidence="5" key="1">
    <citation type="submission" date="2020-01" db="EMBL/GenBank/DDBJ databases">
        <authorList>
            <person name="Mishra B."/>
        </authorList>
    </citation>
    <scope>NUCLEOTIDE SEQUENCE [LARGE SCALE GENOMIC DNA]</scope>
</reference>
<dbReference type="Gene3D" id="3.80.10.10">
    <property type="entry name" value="Ribonuclease Inhibitor"/>
    <property type="match status" value="1"/>
</dbReference>
<dbReference type="Gene3D" id="1.10.10.10">
    <property type="entry name" value="Winged helix-like DNA-binding domain superfamily/Winged helix DNA-binding domain"/>
    <property type="match status" value="1"/>
</dbReference>
<keyword evidence="2" id="KW-0611">Plant defense</keyword>
<feature type="region of interest" description="Disordered" evidence="3">
    <location>
        <begin position="130"/>
        <end position="149"/>
    </location>
</feature>
<dbReference type="Proteomes" id="UP000467841">
    <property type="component" value="Unassembled WGS sequence"/>
</dbReference>
<dbReference type="EMBL" id="CACVBM020000088">
    <property type="protein sequence ID" value="CAA7014054.1"/>
    <property type="molecule type" value="Genomic_DNA"/>
</dbReference>
<evidence type="ECO:0000259" key="4">
    <source>
        <dbReference type="Pfam" id="PF23598"/>
    </source>
</evidence>
<comment type="caution">
    <text evidence="5">The sequence shown here is derived from an EMBL/GenBank/DDBJ whole genome shotgun (WGS) entry which is preliminary data.</text>
</comment>
<sequence length="660" mass="76231">MEEHTPELPVLLTSRSTGGETMQEITPVTLPVTAISLPSPYLMNLSDPEPVNLIRKLQGTLSRLKRHQKYVKSLQSDVEAELNKQVDFLSKVVMEVEPSGTLHPSLSIWIRNNLEDVTKKLLGLMSKVRVPRDKQKKKPSPDYQDSDGGHRGIICLPGIHENEEDLKRLPVFRYVRGKFMKLSNEMQICLLSFAVFPENQEVNRTMLMYWWIGEGILGVQRGDLPAEFKPEDSVKYILDEFLMQKLIEPVANKRKVEPNSYKMTPFVHSSVVLLSKEMGLFDMYRRGEKPSMRQSELNKVCLVEGSSSQAEAKDKKMYKAERIETVFNVSERYPDFIFKWFSMGNSMKVLYLGRWERSEREVEVDSRRVMKNLSSMTRLRFLSFQGISTIQNFSRSACKLSRLIVLDLRGCYNLEQLPNDIDKLKDLVYLDMTGCDALESIPMRLTRLSRLEVLKGFVVSDDSEIACKLTTLKRLVKLRKLSLTIDRGDFGLHELIVAIESFDALERLKVRWGSGFSLSKKQQENDAGRTIEKQEGIEESVSKSFKHHLPKKLKKLDLQRFPDSELPDCLQPQNILSLEKLHLGSSRRLKRFGGSLPEKPTEYSVKVLRLTCLQKLKVEWRELMGTYFPKMAFFETYECPRVTFCPFDRDGIWRRGSHYG</sequence>